<name>A0ABX4GUQ2_9BACI</name>
<comment type="caution">
    <text evidence="2">The sequence shown here is derived from an EMBL/GenBank/DDBJ whole genome shotgun (WGS) entry which is preliminary data.</text>
</comment>
<organism evidence="2 3">
    <name type="scientific">Terribacillus saccharophilus</name>
    <dbReference type="NCBI Taxonomy" id="361277"/>
    <lineage>
        <taxon>Bacteria</taxon>
        <taxon>Bacillati</taxon>
        <taxon>Bacillota</taxon>
        <taxon>Bacilli</taxon>
        <taxon>Bacillales</taxon>
        <taxon>Bacillaceae</taxon>
        <taxon>Terribacillus</taxon>
    </lineage>
</organism>
<keyword evidence="1" id="KW-0812">Transmembrane</keyword>
<keyword evidence="1" id="KW-0472">Membrane</keyword>
<keyword evidence="1" id="KW-1133">Transmembrane helix</keyword>
<feature type="transmembrane region" description="Helical" evidence="1">
    <location>
        <begin position="56"/>
        <end position="72"/>
    </location>
</feature>
<feature type="transmembrane region" description="Helical" evidence="1">
    <location>
        <begin position="29"/>
        <end position="49"/>
    </location>
</feature>
<keyword evidence="3" id="KW-1185">Reference proteome</keyword>
<protein>
    <recommendedName>
        <fullName evidence="4">DUF4064 domain-containing protein</fullName>
    </recommendedName>
</protein>
<dbReference type="EMBL" id="NPBJ01000035">
    <property type="protein sequence ID" value="PAD98580.1"/>
    <property type="molecule type" value="Genomic_DNA"/>
</dbReference>
<dbReference type="Proteomes" id="UP000216852">
    <property type="component" value="Unassembled WGS sequence"/>
</dbReference>
<gene>
    <name evidence="2" type="ORF">CHH48_16635</name>
</gene>
<evidence type="ECO:0008006" key="4">
    <source>
        <dbReference type="Google" id="ProtNLM"/>
    </source>
</evidence>
<evidence type="ECO:0000256" key="1">
    <source>
        <dbReference type="SAM" id="Phobius"/>
    </source>
</evidence>
<evidence type="ECO:0000313" key="2">
    <source>
        <dbReference type="EMBL" id="PAD98580.1"/>
    </source>
</evidence>
<dbReference type="RefSeq" id="WP_095220443.1">
    <property type="nucleotide sequence ID" value="NZ_NPBJ01000035.1"/>
</dbReference>
<accession>A0ABX4GUQ2</accession>
<reference evidence="2 3" key="1">
    <citation type="submission" date="2017-07" db="EMBL/GenBank/DDBJ databases">
        <title>Isolation and whole genome analysis of endospore-forming bacteria from heroin.</title>
        <authorList>
            <person name="Kalinowski J."/>
            <person name="Ahrens B."/>
            <person name="Al-Dilaimi A."/>
            <person name="Winkler A."/>
            <person name="Wibberg D."/>
            <person name="Schleenbecker U."/>
            <person name="Ruckert C."/>
            <person name="Wolfel R."/>
            <person name="Grass G."/>
        </authorList>
    </citation>
    <scope>NUCLEOTIDE SEQUENCE [LARGE SCALE GENOMIC DNA]</scope>
    <source>
        <strain evidence="2 3">7517-1</strain>
    </source>
</reference>
<sequence>MRKTAITGGVLGLIISLLAQLFAVVDDSYTFGNFGLLGIISGIVAIVGASLIKRRPVLASILLIITTVTGIYGLSVFYIIPGILTLITGIYLLFKRSNRQKTA</sequence>
<evidence type="ECO:0000313" key="3">
    <source>
        <dbReference type="Proteomes" id="UP000216852"/>
    </source>
</evidence>
<proteinExistence type="predicted"/>
<feature type="transmembrane region" description="Helical" evidence="1">
    <location>
        <begin position="78"/>
        <end position="94"/>
    </location>
</feature>